<organism evidence="1 2">
    <name type="scientific">Sparassis crispa</name>
    <dbReference type="NCBI Taxonomy" id="139825"/>
    <lineage>
        <taxon>Eukaryota</taxon>
        <taxon>Fungi</taxon>
        <taxon>Dikarya</taxon>
        <taxon>Basidiomycota</taxon>
        <taxon>Agaricomycotina</taxon>
        <taxon>Agaricomycetes</taxon>
        <taxon>Polyporales</taxon>
        <taxon>Sparassidaceae</taxon>
        <taxon>Sparassis</taxon>
    </lineage>
</organism>
<evidence type="ECO:0000313" key="1">
    <source>
        <dbReference type="EMBL" id="GBE80212.1"/>
    </source>
</evidence>
<evidence type="ECO:0000313" key="2">
    <source>
        <dbReference type="Proteomes" id="UP000287166"/>
    </source>
</evidence>
<keyword evidence="2" id="KW-1185">Reference proteome</keyword>
<dbReference type="RefSeq" id="XP_027611125.1">
    <property type="nucleotide sequence ID" value="XM_027755324.1"/>
</dbReference>
<proteinExistence type="predicted"/>
<comment type="caution">
    <text evidence="1">The sequence shown here is derived from an EMBL/GenBank/DDBJ whole genome shotgun (WGS) entry which is preliminary data.</text>
</comment>
<dbReference type="EMBL" id="BFAD01000002">
    <property type="protein sequence ID" value="GBE80212.1"/>
    <property type="molecule type" value="Genomic_DNA"/>
</dbReference>
<dbReference type="InParanoid" id="A0A401GDG4"/>
<gene>
    <name evidence="1" type="ORF">SCP_0214220</name>
</gene>
<dbReference type="AlphaFoldDB" id="A0A401GDG4"/>
<protein>
    <submittedName>
        <fullName evidence="1">Uncharacterized protein</fullName>
    </submittedName>
</protein>
<reference evidence="1 2" key="1">
    <citation type="journal article" date="2018" name="Sci. Rep.">
        <title>Genome sequence of the cauliflower mushroom Sparassis crispa (Hanabiratake) and its association with beneficial usage.</title>
        <authorList>
            <person name="Kiyama R."/>
            <person name="Furutani Y."/>
            <person name="Kawaguchi K."/>
            <person name="Nakanishi T."/>
        </authorList>
    </citation>
    <scope>NUCLEOTIDE SEQUENCE [LARGE SCALE GENOMIC DNA]</scope>
</reference>
<dbReference type="GeneID" id="38777129"/>
<name>A0A401GDG4_9APHY</name>
<accession>A0A401GDG4</accession>
<sequence>MERTARDAVAALERIDDIVLEEIEDNVHGMLSRFRSKPRKVSLFSHFFNRYRLSPLPLQNTEDLTISHGTIDNDTPLGGRYAGPQWLACRHLELLFVNVPSTIFVDVFPNLVHWRCSVAQVSWPSTSAVLSSQNSWPFVIWLWTSQGSPSCDPKWVLNPHALLWRELVELSPRLKYFILKLDAKANILRWLTTVRVFVPREEKKQSQILLRDTLAESMSSLHYIAVSCLAWVMEMPREVGDAIWRAAA</sequence>
<dbReference type="Proteomes" id="UP000287166">
    <property type="component" value="Unassembled WGS sequence"/>
</dbReference>